<evidence type="ECO:0000259" key="2">
    <source>
        <dbReference type="Pfam" id="PF00849"/>
    </source>
</evidence>
<dbReference type="Gene3D" id="3.30.2350.10">
    <property type="entry name" value="Pseudouridine synthase"/>
    <property type="match status" value="1"/>
</dbReference>
<accession>A0A9D7SDG2</accession>
<reference evidence="3 4" key="1">
    <citation type="submission" date="2020-10" db="EMBL/GenBank/DDBJ databases">
        <title>Connecting structure to function with the recovery of over 1000 high-quality activated sludge metagenome-assembled genomes encoding full-length rRNA genes using long-read sequencing.</title>
        <authorList>
            <person name="Singleton C.M."/>
            <person name="Petriglieri F."/>
            <person name="Kristensen J.M."/>
            <person name="Kirkegaard R.H."/>
            <person name="Michaelsen T.Y."/>
            <person name="Andersen M.H."/>
            <person name="Karst S.M."/>
            <person name="Dueholm M.S."/>
            <person name="Nielsen P.H."/>
            <person name="Albertsen M."/>
        </authorList>
    </citation>
    <scope>NUCLEOTIDE SEQUENCE [LARGE SCALE GENOMIC DNA]</scope>
    <source>
        <strain evidence="3">Ribe_18-Q3-R11-54_BAT3C.373</strain>
    </source>
</reference>
<dbReference type="GO" id="GO:0009982">
    <property type="term" value="F:pseudouridine synthase activity"/>
    <property type="evidence" value="ECO:0007669"/>
    <property type="project" value="InterPro"/>
</dbReference>
<evidence type="ECO:0000313" key="4">
    <source>
        <dbReference type="Proteomes" id="UP000808349"/>
    </source>
</evidence>
<dbReference type="Pfam" id="PF00849">
    <property type="entry name" value="PseudoU_synth_2"/>
    <property type="match status" value="1"/>
</dbReference>
<proteinExistence type="inferred from homology"/>
<dbReference type="InterPro" id="IPR006145">
    <property type="entry name" value="PsdUridine_synth_RsuA/RluA"/>
</dbReference>
<evidence type="ECO:0000313" key="3">
    <source>
        <dbReference type="EMBL" id="MBK9719956.1"/>
    </source>
</evidence>
<gene>
    <name evidence="3" type="ORF">IPO85_21090</name>
</gene>
<evidence type="ECO:0000256" key="1">
    <source>
        <dbReference type="ARBA" id="ARBA00010876"/>
    </source>
</evidence>
<dbReference type="CDD" id="cd02869">
    <property type="entry name" value="PseudoU_synth_RluA_like"/>
    <property type="match status" value="1"/>
</dbReference>
<dbReference type="InterPro" id="IPR050188">
    <property type="entry name" value="RluA_PseudoU_synthase"/>
</dbReference>
<dbReference type="SUPFAM" id="SSF55120">
    <property type="entry name" value="Pseudouridine synthase"/>
    <property type="match status" value="1"/>
</dbReference>
<dbReference type="InterPro" id="IPR006224">
    <property type="entry name" value="PsdUridine_synth_RluA-like_CS"/>
</dbReference>
<dbReference type="PANTHER" id="PTHR21600">
    <property type="entry name" value="MITOCHONDRIAL RNA PSEUDOURIDINE SYNTHASE"/>
    <property type="match status" value="1"/>
</dbReference>
<dbReference type="PANTHER" id="PTHR21600:SF87">
    <property type="entry name" value="RNA PSEUDOURIDYLATE SYNTHASE DOMAIN-CONTAINING PROTEIN 1"/>
    <property type="match status" value="1"/>
</dbReference>
<name>A0A9D7SDG2_9BACT</name>
<comment type="caution">
    <text evidence="3">The sequence shown here is derived from an EMBL/GenBank/DDBJ whole genome shotgun (WGS) entry which is preliminary data.</text>
</comment>
<sequence length="238" mass="27424">MAIPVIYEDVHFIVINKNAGLLSIPDRFDALKENAYDLLSKHYESLYTVHRIDKDTSGLMIFAKDADSHKILNDAFEQHQIQKTYLALTESQPLEDSGRIELAIAHSISHPGKMVIHNKGKQSTTDFKVITRWKQFSLLELSPLTGRTHQIRIHLMHIGCPIICDPIYGIRNQFSIADIKRHSKLAKNDEQFRPLIERTALHAFGLKFNLFGKSHQFEIEPPKDFRACIQQLNKWQSI</sequence>
<comment type="similarity">
    <text evidence="1">Belongs to the pseudouridine synthase RluA family.</text>
</comment>
<protein>
    <submittedName>
        <fullName evidence="3">RNA pseudouridine synthase</fullName>
    </submittedName>
</protein>
<feature type="domain" description="Pseudouridine synthase RsuA/RluA-like" evidence="2">
    <location>
        <begin position="11"/>
        <end position="156"/>
    </location>
</feature>
<dbReference type="PROSITE" id="PS01129">
    <property type="entry name" value="PSI_RLU"/>
    <property type="match status" value="1"/>
</dbReference>
<organism evidence="3 4">
    <name type="scientific">Candidatus Defluviibacterium haderslevense</name>
    <dbReference type="NCBI Taxonomy" id="2981993"/>
    <lineage>
        <taxon>Bacteria</taxon>
        <taxon>Pseudomonadati</taxon>
        <taxon>Bacteroidota</taxon>
        <taxon>Saprospiria</taxon>
        <taxon>Saprospirales</taxon>
        <taxon>Saprospiraceae</taxon>
        <taxon>Candidatus Defluviibacterium</taxon>
    </lineage>
</organism>
<dbReference type="GO" id="GO:0140098">
    <property type="term" value="F:catalytic activity, acting on RNA"/>
    <property type="evidence" value="ECO:0007669"/>
    <property type="project" value="UniProtKB-ARBA"/>
</dbReference>
<dbReference type="EMBL" id="JADKFW010000021">
    <property type="protein sequence ID" value="MBK9719956.1"/>
    <property type="molecule type" value="Genomic_DNA"/>
</dbReference>
<dbReference type="GO" id="GO:0000455">
    <property type="term" value="P:enzyme-directed rRNA pseudouridine synthesis"/>
    <property type="evidence" value="ECO:0007669"/>
    <property type="project" value="TreeGrafter"/>
</dbReference>
<dbReference type="InterPro" id="IPR020103">
    <property type="entry name" value="PsdUridine_synth_cat_dom_sf"/>
</dbReference>
<dbReference type="GO" id="GO:0003723">
    <property type="term" value="F:RNA binding"/>
    <property type="evidence" value="ECO:0007669"/>
    <property type="project" value="InterPro"/>
</dbReference>
<dbReference type="AlphaFoldDB" id="A0A9D7SDG2"/>
<dbReference type="Proteomes" id="UP000808349">
    <property type="component" value="Unassembled WGS sequence"/>
</dbReference>